<gene>
    <name evidence="1" type="ORF">OW717_12950</name>
</gene>
<accession>A0ABU6FSA7</accession>
<dbReference type="Proteomes" id="UP001308776">
    <property type="component" value="Unassembled WGS sequence"/>
</dbReference>
<dbReference type="EMBL" id="JAQGFR010000248">
    <property type="protein sequence ID" value="MEB8514943.1"/>
    <property type="molecule type" value="Genomic_DNA"/>
</dbReference>
<protein>
    <submittedName>
        <fullName evidence="1">Uncharacterized protein</fullName>
    </submittedName>
</protein>
<evidence type="ECO:0000313" key="1">
    <source>
        <dbReference type="EMBL" id="MEB8514943.1"/>
    </source>
</evidence>
<reference evidence="1 2" key="1">
    <citation type="submission" date="2022-11" db="EMBL/GenBank/DDBJ databases">
        <title>Comparative genomics analysis of Acidithiobacillus ferriphilus.</title>
        <authorList>
            <person name="Ma L."/>
        </authorList>
    </citation>
    <scope>NUCLEOTIDE SEQUENCE [LARGE SCALE GENOMIC DNA]</scope>
    <source>
        <strain evidence="1 2">DY15</strain>
    </source>
</reference>
<sequence length="104" mass="11065">ICRVPEAYFDFLGYTFGLYHSEKTGYPYVGMCPSKKSVQRMVAAISAETTSQKGVVGCQNGGGTSESDAGGLGQLLLLGPCPESVPHLRRTRHPTAPPVVVHEA</sequence>
<organism evidence="1 2">
    <name type="scientific">Acidithiobacillus ferriphilus</name>
    <dbReference type="NCBI Taxonomy" id="1689834"/>
    <lineage>
        <taxon>Bacteria</taxon>
        <taxon>Pseudomonadati</taxon>
        <taxon>Pseudomonadota</taxon>
        <taxon>Acidithiobacillia</taxon>
        <taxon>Acidithiobacillales</taxon>
        <taxon>Acidithiobacillaceae</taxon>
        <taxon>Acidithiobacillus</taxon>
    </lineage>
</organism>
<proteinExistence type="predicted"/>
<name>A0ABU6FSA7_9PROT</name>
<comment type="caution">
    <text evidence="1">The sequence shown here is derived from an EMBL/GenBank/DDBJ whole genome shotgun (WGS) entry which is preliminary data.</text>
</comment>
<keyword evidence="2" id="KW-1185">Reference proteome</keyword>
<evidence type="ECO:0000313" key="2">
    <source>
        <dbReference type="Proteomes" id="UP001308776"/>
    </source>
</evidence>
<feature type="non-terminal residue" evidence="1">
    <location>
        <position position="1"/>
    </location>
</feature>